<comment type="caution">
    <text evidence="1">The sequence shown here is derived from an EMBL/GenBank/DDBJ whole genome shotgun (WGS) entry which is preliminary data.</text>
</comment>
<evidence type="ECO:0000313" key="1">
    <source>
        <dbReference type="EMBL" id="KAE9543993.1"/>
    </source>
</evidence>
<dbReference type="AlphaFoldDB" id="A0A6G0U4X4"/>
<name>A0A6G0U4X4_APHGL</name>
<organism evidence="1 2">
    <name type="scientific">Aphis glycines</name>
    <name type="common">Soybean aphid</name>
    <dbReference type="NCBI Taxonomy" id="307491"/>
    <lineage>
        <taxon>Eukaryota</taxon>
        <taxon>Metazoa</taxon>
        <taxon>Ecdysozoa</taxon>
        <taxon>Arthropoda</taxon>
        <taxon>Hexapoda</taxon>
        <taxon>Insecta</taxon>
        <taxon>Pterygota</taxon>
        <taxon>Neoptera</taxon>
        <taxon>Paraneoptera</taxon>
        <taxon>Hemiptera</taxon>
        <taxon>Sternorrhyncha</taxon>
        <taxon>Aphidomorpha</taxon>
        <taxon>Aphidoidea</taxon>
        <taxon>Aphididae</taxon>
        <taxon>Aphidini</taxon>
        <taxon>Aphis</taxon>
        <taxon>Aphis</taxon>
    </lineage>
</organism>
<dbReference type="EMBL" id="VYZN01000003">
    <property type="protein sequence ID" value="KAE9543993.1"/>
    <property type="molecule type" value="Genomic_DNA"/>
</dbReference>
<reference evidence="1 2" key="1">
    <citation type="submission" date="2019-08" db="EMBL/GenBank/DDBJ databases">
        <title>The genome of the soybean aphid Biotype 1, its phylome, world population structure and adaptation to the North American continent.</title>
        <authorList>
            <person name="Giordano R."/>
            <person name="Donthu R.K."/>
            <person name="Hernandez A.G."/>
            <person name="Wright C.L."/>
            <person name="Zimin A.V."/>
        </authorList>
    </citation>
    <scope>NUCLEOTIDE SEQUENCE [LARGE SCALE GENOMIC DNA]</scope>
    <source>
        <tissue evidence="1">Whole aphids</tissue>
    </source>
</reference>
<accession>A0A6G0U4X4</accession>
<keyword evidence="2" id="KW-1185">Reference proteome</keyword>
<sequence>MYKTKSYHQLLLYYYQNILRMDNRGWHLHFDEFPLTLQIILFHNLHPYLHSDKYIYLPVSFLNKFTLHKLAADIHRPIPVSLRYNILLTYGFQCDAVLNQLQKLLQLPYQLTTQDYHTPICYPIITQIYYLNYTWENIRPKVSWFFLRSYVILEQRYEGISNTNKECMIEIGDEPTCL</sequence>
<protein>
    <submittedName>
        <fullName evidence="1">Uncharacterized protein</fullName>
    </submittedName>
</protein>
<evidence type="ECO:0000313" key="2">
    <source>
        <dbReference type="Proteomes" id="UP000475862"/>
    </source>
</evidence>
<gene>
    <name evidence="1" type="ORF">AGLY_001682</name>
</gene>
<proteinExistence type="predicted"/>
<dbReference type="Proteomes" id="UP000475862">
    <property type="component" value="Unassembled WGS sequence"/>
</dbReference>